<protein>
    <submittedName>
        <fullName evidence="1">Uncharacterized protein</fullName>
    </submittedName>
</protein>
<gene>
    <name evidence="1" type="ORF">S01H4_21845</name>
</gene>
<accession>X1BFX2</accession>
<evidence type="ECO:0000313" key="1">
    <source>
        <dbReference type="EMBL" id="GAG82978.1"/>
    </source>
</evidence>
<dbReference type="AlphaFoldDB" id="X1BFX2"/>
<proteinExistence type="predicted"/>
<reference evidence="1" key="1">
    <citation type="journal article" date="2014" name="Front. Microbiol.">
        <title>High frequency of phylogenetically diverse reductive dehalogenase-homologous genes in deep subseafloor sedimentary metagenomes.</title>
        <authorList>
            <person name="Kawai M."/>
            <person name="Futagami T."/>
            <person name="Toyoda A."/>
            <person name="Takaki Y."/>
            <person name="Nishi S."/>
            <person name="Hori S."/>
            <person name="Arai W."/>
            <person name="Tsubouchi T."/>
            <person name="Morono Y."/>
            <person name="Uchiyama I."/>
            <person name="Ito T."/>
            <person name="Fujiyama A."/>
            <person name="Inagaki F."/>
            <person name="Takami H."/>
        </authorList>
    </citation>
    <scope>NUCLEOTIDE SEQUENCE</scope>
    <source>
        <strain evidence="1">Expedition CK06-06</strain>
    </source>
</reference>
<organism evidence="1">
    <name type="scientific">marine sediment metagenome</name>
    <dbReference type="NCBI Taxonomy" id="412755"/>
    <lineage>
        <taxon>unclassified sequences</taxon>
        <taxon>metagenomes</taxon>
        <taxon>ecological metagenomes</taxon>
    </lineage>
</organism>
<dbReference type="EMBL" id="BART01009941">
    <property type="protein sequence ID" value="GAG82978.1"/>
    <property type="molecule type" value="Genomic_DNA"/>
</dbReference>
<name>X1BFX2_9ZZZZ</name>
<comment type="caution">
    <text evidence="1">The sequence shown here is derived from an EMBL/GenBank/DDBJ whole genome shotgun (WGS) entry which is preliminary data.</text>
</comment>
<sequence length="57" mass="6479">MDVSGIRGVTQTAMQNLNNPDKISKHDAAWAWQHMMVMQAVSAIMKQLKTNQHLFKP</sequence>